<dbReference type="EMBL" id="CM000653">
    <property type="protein sequence ID" value="EED87638.1"/>
    <property type="molecule type" value="Genomic_DNA"/>
</dbReference>
<evidence type="ECO:0000313" key="3">
    <source>
        <dbReference type="Proteomes" id="UP000001449"/>
    </source>
</evidence>
<gene>
    <name evidence="2" type="ORF">THAPSDRAFT_11788</name>
</gene>
<evidence type="ECO:0000256" key="1">
    <source>
        <dbReference type="SAM" id="Phobius"/>
    </source>
</evidence>
<dbReference type="PaxDb" id="35128-Thaps11788"/>
<keyword evidence="1" id="KW-0812">Transmembrane</keyword>
<dbReference type="InterPro" id="IPR027417">
    <property type="entry name" value="P-loop_NTPase"/>
</dbReference>
<protein>
    <submittedName>
        <fullName evidence="2">Uncharacterized protein</fullName>
    </submittedName>
</protein>
<feature type="transmembrane region" description="Helical" evidence="1">
    <location>
        <begin position="24"/>
        <end position="43"/>
    </location>
</feature>
<dbReference type="Proteomes" id="UP000001449">
    <property type="component" value="Chromosome 22"/>
</dbReference>
<name>B8CFJ7_THAPS</name>
<dbReference type="SUPFAM" id="SSF52540">
    <property type="entry name" value="P-loop containing nucleoside triphosphate hydrolases"/>
    <property type="match status" value="1"/>
</dbReference>
<dbReference type="InParanoid" id="B8CFJ7"/>
<feature type="transmembrane region" description="Helical" evidence="1">
    <location>
        <begin position="73"/>
        <end position="92"/>
    </location>
</feature>
<evidence type="ECO:0000313" key="2">
    <source>
        <dbReference type="EMBL" id="EED87638.1"/>
    </source>
</evidence>
<dbReference type="Gene3D" id="3.40.50.300">
    <property type="entry name" value="P-loop containing nucleotide triphosphate hydrolases"/>
    <property type="match status" value="1"/>
</dbReference>
<dbReference type="RefSeq" id="XP_002294858.1">
    <property type="nucleotide sequence ID" value="XM_002294822.1"/>
</dbReference>
<keyword evidence="1" id="KW-1133">Transmembrane helix</keyword>
<reference evidence="2 3" key="1">
    <citation type="journal article" date="2004" name="Science">
        <title>The genome of the diatom Thalassiosira pseudonana: ecology, evolution, and metabolism.</title>
        <authorList>
            <person name="Armbrust E.V."/>
            <person name="Berges J.A."/>
            <person name="Bowler C."/>
            <person name="Green B.R."/>
            <person name="Martinez D."/>
            <person name="Putnam N.H."/>
            <person name="Zhou S."/>
            <person name="Allen A.E."/>
            <person name="Apt K.E."/>
            <person name="Bechner M."/>
            <person name="Brzezinski M.A."/>
            <person name="Chaal B.K."/>
            <person name="Chiovitti A."/>
            <person name="Davis A.K."/>
            <person name="Demarest M.S."/>
            <person name="Detter J.C."/>
            <person name="Glavina T."/>
            <person name="Goodstein D."/>
            <person name="Hadi M.Z."/>
            <person name="Hellsten U."/>
            <person name="Hildebrand M."/>
            <person name="Jenkins B.D."/>
            <person name="Jurka J."/>
            <person name="Kapitonov V.V."/>
            <person name="Kroger N."/>
            <person name="Lau W.W."/>
            <person name="Lane T.W."/>
            <person name="Larimer F.W."/>
            <person name="Lippmeier J.C."/>
            <person name="Lucas S."/>
            <person name="Medina M."/>
            <person name="Montsant A."/>
            <person name="Obornik M."/>
            <person name="Parker M.S."/>
            <person name="Palenik B."/>
            <person name="Pazour G.J."/>
            <person name="Richardson P.M."/>
            <person name="Rynearson T.A."/>
            <person name="Saito M.A."/>
            <person name="Schwartz D.C."/>
            <person name="Thamatrakoln K."/>
            <person name="Valentin K."/>
            <person name="Vardi A."/>
            <person name="Wilkerson F.P."/>
            <person name="Rokhsar D.S."/>
        </authorList>
    </citation>
    <scope>NUCLEOTIDE SEQUENCE [LARGE SCALE GENOMIC DNA]</scope>
    <source>
        <strain evidence="2 3">CCMP1335</strain>
    </source>
</reference>
<organism evidence="2 3">
    <name type="scientific">Thalassiosira pseudonana</name>
    <name type="common">Marine diatom</name>
    <name type="synonym">Cyclotella nana</name>
    <dbReference type="NCBI Taxonomy" id="35128"/>
    <lineage>
        <taxon>Eukaryota</taxon>
        <taxon>Sar</taxon>
        <taxon>Stramenopiles</taxon>
        <taxon>Ochrophyta</taxon>
        <taxon>Bacillariophyta</taxon>
        <taxon>Coscinodiscophyceae</taxon>
        <taxon>Thalassiosirophycidae</taxon>
        <taxon>Thalassiosirales</taxon>
        <taxon>Thalassiosiraceae</taxon>
        <taxon>Thalassiosira</taxon>
    </lineage>
</organism>
<proteinExistence type="predicted"/>
<dbReference type="KEGG" id="tps:THAPSDRAFT_11788"/>
<feature type="transmembrane region" description="Helical" evidence="1">
    <location>
        <begin position="148"/>
        <end position="168"/>
    </location>
</feature>
<dbReference type="GeneID" id="7442835"/>
<keyword evidence="3" id="KW-1185">Reference proteome</keyword>
<accession>B8CFJ7</accession>
<keyword evidence="1" id="KW-0472">Membrane</keyword>
<reference evidence="2 3" key="2">
    <citation type="journal article" date="2008" name="Nature">
        <title>The Phaeodactylum genome reveals the evolutionary history of diatom genomes.</title>
        <authorList>
            <person name="Bowler C."/>
            <person name="Allen A.E."/>
            <person name="Badger J.H."/>
            <person name="Grimwood J."/>
            <person name="Jabbari K."/>
            <person name="Kuo A."/>
            <person name="Maheswari U."/>
            <person name="Martens C."/>
            <person name="Maumus F."/>
            <person name="Otillar R.P."/>
            <person name="Rayko E."/>
            <person name="Salamov A."/>
            <person name="Vandepoele K."/>
            <person name="Beszteri B."/>
            <person name="Gruber A."/>
            <person name="Heijde M."/>
            <person name="Katinka M."/>
            <person name="Mock T."/>
            <person name="Valentin K."/>
            <person name="Verret F."/>
            <person name="Berges J.A."/>
            <person name="Brownlee C."/>
            <person name="Cadoret J.P."/>
            <person name="Chiovitti A."/>
            <person name="Choi C.J."/>
            <person name="Coesel S."/>
            <person name="De Martino A."/>
            <person name="Detter J.C."/>
            <person name="Durkin C."/>
            <person name="Falciatore A."/>
            <person name="Fournet J."/>
            <person name="Haruta M."/>
            <person name="Huysman M.J."/>
            <person name="Jenkins B.D."/>
            <person name="Jiroutova K."/>
            <person name="Jorgensen R.E."/>
            <person name="Joubert Y."/>
            <person name="Kaplan A."/>
            <person name="Kroger N."/>
            <person name="Kroth P.G."/>
            <person name="La Roche J."/>
            <person name="Lindquist E."/>
            <person name="Lommer M."/>
            <person name="Martin-Jezequel V."/>
            <person name="Lopez P.J."/>
            <person name="Lucas S."/>
            <person name="Mangogna M."/>
            <person name="McGinnis K."/>
            <person name="Medlin L.K."/>
            <person name="Montsant A."/>
            <person name="Oudot-Le Secq M.P."/>
            <person name="Napoli C."/>
            <person name="Obornik M."/>
            <person name="Parker M.S."/>
            <person name="Petit J.L."/>
            <person name="Porcel B.M."/>
            <person name="Poulsen N."/>
            <person name="Robison M."/>
            <person name="Rychlewski L."/>
            <person name="Rynearson T.A."/>
            <person name="Schmutz J."/>
            <person name="Shapiro H."/>
            <person name="Siaut M."/>
            <person name="Stanley M."/>
            <person name="Sussman M.R."/>
            <person name="Taylor A.R."/>
            <person name="Vardi A."/>
            <person name="von Dassow P."/>
            <person name="Vyverman W."/>
            <person name="Willis A."/>
            <person name="Wyrwicz L.S."/>
            <person name="Rokhsar D.S."/>
            <person name="Weissenbach J."/>
            <person name="Armbrust E.V."/>
            <person name="Green B.R."/>
            <person name="Van de Peer Y."/>
            <person name="Grigoriev I.V."/>
        </authorList>
    </citation>
    <scope>NUCLEOTIDE SEQUENCE [LARGE SCALE GENOMIC DNA]</scope>
    <source>
        <strain evidence="2 3">CCMP1335</strain>
    </source>
</reference>
<sequence length="360" mass="40799">MTALLESSLIQHLLPTIIKENIEVATFFALLSYVLFLVNWLVTTDWIDKLHLFSGATCAIGVFYLHYSEVVFLASYEAPFVTLWLMMLWYHYSTWRNNYQRVCEELDRSTVAASMRPFQGSIFRFFIVVPVTKNASNQWNAPPFKNTIHVVLIAGYSFLLGLHIIPYFTPLHCLTSDTGGHLPLLRKLSLTVTTSPQASSMLCCRYNYAMSGFDAHEVQRNYCSGRVRIAFAGSWSTGKTYLIGGLLGHNYSTAQSAPAPTTDKFVCIVAGAPYNDPIRSDDYQQRKNCEIIEHVNDVVRSTCGGESMANTLDVADTNTEFSNFVLIDMPGWQSEYGSECTYRTFFHQLIDKVDFTYVVW</sequence>
<dbReference type="eggNOG" id="ENOG502QYGY">
    <property type="taxonomic scope" value="Eukaryota"/>
</dbReference>
<dbReference type="HOGENOM" id="CLU_770507_0_0_1"/>
<dbReference type="AlphaFoldDB" id="B8CFJ7"/>